<dbReference type="GO" id="GO:0005886">
    <property type="term" value="C:plasma membrane"/>
    <property type="evidence" value="ECO:0007669"/>
    <property type="project" value="UniProtKB-SubCell"/>
</dbReference>
<evidence type="ECO:0000256" key="5">
    <source>
        <dbReference type="ARBA" id="ARBA00023136"/>
    </source>
</evidence>
<organism evidence="7 8">
    <name type="scientific">Liquorilactobacillus capillatus DSM 19910</name>
    <dbReference type="NCBI Taxonomy" id="1423731"/>
    <lineage>
        <taxon>Bacteria</taxon>
        <taxon>Bacillati</taxon>
        <taxon>Bacillota</taxon>
        <taxon>Bacilli</taxon>
        <taxon>Lactobacillales</taxon>
        <taxon>Lactobacillaceae</taxon>
        <taxon>Liquorilactobacillus</taxon>
    </lineage>
</organism>
<feature type="transmembrane region" description="Helical" evidence="6">
    <location>
        <begin position="88"/>
        <end position="108"/>
    </location>
</feature>
<keyword evidence="3 6" id="KW-0812">Transmembrane</keyword>
<feature type="transmembrane region" description="Helical" evidence="6">
    <location>
        <begin position="294"/>
        <end position="315"/>
    </location>
</feature>
<feature type="transmembrane region" description="Helical" evidence="6">
    <location>
        <begin position="240"/>
        <end position="258"/>
    </location>
</feature>
<name>A0A0R1MAF1_9LACO</name>
<dbReference type="PATRIC" id="fig|1423731.3.peg.969"/>
<comment type="caution">
    <text evidence="7">The sequence shown here is derived from an EMBL/GenBank/DDBJ whole genome shotgun (WGS) entry which is preliminary data.</text>
</comment>
<dbReference type="STRING" id="1423731.FC81_GL000944"/>
<keyword evidence="8" id="KW-1185">Reference proteome</keyword>
<evidence type="ECO:0000313" key="8">
    <source>
        <dbReference type="Proteomes" id="UP000051621"/>
    </source>
</evidence>
<dbReference type="CDD" id="cd06580">
    <property type="entry name" value="TM_PBP1_transp_TpRbsC_like"/>
    <property type="match status" value="1"/>
</dbReference>
<dbReference type="AlphaFoldDB" id="A0A0R1MAF1"/>
<dbReference type="GO" id="GO:0022857">
    <property type="term" value="F:transmembrane transporter activity"/>
    <property type="evidence" value="ECO:0007669"/>
    <property type="project" value="InterPro"/>
</dbReference>
<evidence type="ECO:0000256" key="2">
    <source>
        <dbReference type="ARBA" id="ARBA00022475"/>
    </source>
</evidence>
<feature type="transmembrane region" description="Helical" evidence="6">
    <location>
        <begin position="12"/>
        <end position="33"/>
    </location>
</feature>
<keyword evidence="4 6" id="KW-1133">Transmembrane helix</keyword>
<keyword evidence="5 6" id="KW-0472">Membrane</keyword>
<feature type="transmembrane region" description="Helical" evidence="6">
    <location>
        <begin position="114"/>
        <end position="133"/>
    </location>
</feature>
<dbReference type="RefSeq" id="WP_057743308.1">
    <property type="nucleotide sequence ID" value="NZ_AZEF01000016.1"/>
</dbReference>
<evidence type="ECO:0000256" key="6">
    <source>
        <dbReference type="SAM" id="Phobius"/>
    </source>
</evidence>
<sequence length="361" mass="39025">MLYSRATKALAIPLISIIAGFIIGAILMLVFGYDPIQNYQNLLIGSLGDVYSLGETLRNMIPLMLTALGFAVSSKAGFFNIGGPGQYLMGWFGAIVFALNFANLPTWLLITGSLLSGALLGGIWSFIAGFLRAYFGTSEVITTIMLNYIALYFINFAIKNWLASKGSDSSPNIARRASLNTDFLQKITNNSTFNWGFFIAIMTVFVIWVYFNKTRSGFEVRSVGLNEAASRYAGVNVKRTIIIAMLLSGLLAGLGGAIDGMGNFQNISVSNSLPNVGFNGMAVALLAAENPIGIIFAALLFSALQIGGLSISVYSNTPSEIVDIVIASIIFFVGIKYIFEAALAKNWLKRMHKKMDRGADK</sequence>
<feature type="transmembrane region" description="Helical" evidence="6">
    <location>
        <begin position="140"/>
        <end position="158"/>
    </location>
</feature>
<protein>
    <submittedName>
        <fullName evidence="7">ABC transporter permease protein</fullName>
    </submittedName>
</protein>
<keyword evidence="2" id="KW-1003">Cell membrane</keyword>
<evidence type="ECO:0000256" key="1">
    <source>
        <dbReference type="ARBA" id="ARBA00004651"/>
    </source>
</evidence>
<dbReference type="Proteomes" id="UP000051621">
    <property type="component" value="Unassembled WGS sequence"/>
</dbReference>
<evidence type="ECO:0000256" key="3">
    <source>
        <dbReference type="ARBA" id="ARBA00022692"/>
    </source>
</evidence>
<dbReference type="Pfam" id="PF02653">
    <property type="entry name" value="BPD_transp_2"/>
    <property type="match status" value="1"/>
</dbReference>
<dbReference type="PANTHER" id="PTHR47089:SF1">
    <property type="entry name" value="GUANOSINE ABC TRANSPORTER PERMEASE PROTEIN NUPP"/>
    <property type="match status" value="1"/>
</dbReference>
<dbReference type="EMBL" id="AZEF01000016">
    <property type="protein sequence ID" value="KRL02181.1"/>
    <property type="molecule type" value="Genomic_DNA"/>
</dbReference>
<feature type="transmembrane region" description="Helical" evidence="6">
    <location>
        <begin position="193"/>
        <end position="211"/>
    </location>
</feature>
<evidence type="ECO:0000313" key="7">
    <source>
        <dbReference type="EMBL" id="KRL02181.1"/>
    </source>
</evidence>
<feature type="transmembrane region" description="Helical" evidence="6">
    <location>
        <begin position="60"/>
        <end position="81"/>
    </location>
</feature>
<evidence type="ECO:0000256" key="4">
    <source>
        <dbReference type="ARBA" id="ARBA00022989"/>
    </source>
</evidence>
<proteinExistence type="predicted"/>
<accession>A0A0R1MAF1</accession>
<dbReference type="PANTHER" id="PTHR47089">
    <property type="entry name" value="ABC TRANSPORTER, PERMEASE PROTEIN"/>
    <property type="match status" value="1"/>
</dbReference>
<comment type="subcellular location">
    <subcellularLocation>
        <location evidence="1">Cell membrane</location>
        <topology evidence="1">Multi-pass membrane protein</topology>
    </subcellularLocation>
</comment>
<feature type="transmembrane region" description="Helical" evidence="6">
    <location>
        <begin position="321"/>
        <end position="344"/>
    </location>
</feature>
<reference evidence="7 8" key="1">
    <citation type="journal article" date="2015" name="Genome Announc.">
        <title>Expanding the biotechnology potential of lactobacilli through comparative genomics of 213 strains and associated genera.</title>
        <authorList>
            <person name="Sun Z."/>
            <person name="Harris H.M."/>
            <person name="McCann A."/>
            <person name="Guo C."/>
            <person name="Argimon S."/>
            <person name="Zhang W."/>
            <person name="Yang X."/>
            <person name="Jeffery I.B."/>
            <person name="Cooney J.C."/>
            <person name="Kagawa T.F."/>
            <person name="Liu W."/>
            <person name="Song Y."/>
            <person name="Salvetti E."/>
            <person name="Wrobel A."/>
            <person name="Rasinkangas P."/>
            <person name="Parkhill J."/>
            <person name="Rea M.C."/>
            <person name="O'Sullivan O."/>
            <person name="Ritari J."/>
            <person name="Douillard F.P."/>
            <person name="Paul Ross R."/>
            <person name="Yang R."/>
            <person name="Briner A.E."/>
            <person name="Felis G.E."/>
            <person name="de Vos W.M."/>
            <person name="Barrangou R."/>
            <person name="Klaenhammer T.R."/>
            <person name="Caufield P.W."/>
            <person name="Cui Y."/>
            <person name="Zhang H."/>
            <person name="O'Toole P.W."/>
        </authorList>
    </citation>
    <scope>NUCLEOTIDE SEQUENCE [LARGE SCALE GENOMIC DNA]</scope>
    <source>
        <strain evidence="7 8">DSM 19910</strain>
    </source>
</reference>
<dbReference type="InterPro" id="IPR001851">
    <property type="entry name" value="ABC_transp_permease"/>
</dbReference>
<gene>
    <name evidence="7" type="ORF">FC81_GL000944</name>
</gene>
<dbReference type="OrthoDB" id="45037at2"/>